<comment type="caution">
    <text evidence="1">The sequence shown here is derived from an EMBL/GenBank/DDBJ whole genome shotgun (WGS) entry which is preliminary data.</text>
</comment>
<sequence>MASGYGYQGKYNTLLSFRISRFSCLAIYLAFAAFEFKKCYILSEDSTKSDCAPHRDDYLECIHNIKEIARVKKIKEVEAQKLKSGELKPLGEVKVDPRLMTSPPT</sequence>
<dbReference type="EMBL" id="JAMZIH010005315">
    <property type="protein sequence ID" value="KAJ1675422.1"/>
    <property type="molecule type" value="Genomic_DNA"/>
</dbReference>
<organism evidence="1 2">
    <name type="scientific">Spiromyces aspiralis</name>
    <dbReference type="NCBI Taxonomy" id="68401"/>
    <lineage>
        <taxon>Eukaryota</taxon>
        <taxon>Fungi</taxon>
        <taxon>Fungi incertae sedis</taxon>
        <taxon>Zoopagomycota</taxon>
        <taxon>Kickxellomycotina</taxon>
        <taxon>Kickxellomycetes</taxon>
        <taxon>Kickxellales</taxon>
        <taxon>Kickxellaceae</taxon>
        <taxon>Spiromyces</taxon>
    </lineage>
</organism>
<reference evidence="1" key="1">
    <citation type="submission" date="2022-06" db="EMBL/GenBank/DDBJ databases">
        <title>Phylogenomic reconstructions and comparative analyses of Kickxellomycotina fungi.</title>
        <authorList>
            <person name="Reynolds N.K."/>
            <person name="Stajich J.E."/>
            <person name="Barry K."/>
            <person name="Grigoriev I.V."/>
            <person name="Crous P."/>
            <person name="Smith M.E."/>
        </authorList>
    </citation>
    <scope>NUCLEOTIDE SEQUENCE</scope>
    <source>
        <strain evidence="1">RSA 2271</strain>
    </source>
</reference>
<evidence type="ECO:0000313" key="1">
    <source>
        <dbReference type="EMBL" id="KAJ1675422.1"/>
    </source>
</evidence>
<accession>A0ACC1HGU9</accession>
<protein>
    <submittedName>
        <fullName evidence="1">Uncharacterized protein</fullName>
    </submittedName>
</protein>
<proteinExistence type="predicted"/>
<gene>
    <name evidence="1" type="ORF">EV182_001296</name>
</gene>
<name>A0ACC1HGU9_9FUNG</name>
<dbReference type="Proteomes" id="UP001145114">
    <property type="component" value="Unassembled WGS sequence"/>
</dbReference>
<keyword evidence="2" id="KW-1185">Reference proteome</keyword>
<evidence type="ECO:0000313" key="2">
    <source>
        <dbReference type="Proteomes" id="UP001145114"/>
    </source>
</evidence>